<comment type="caution">
    <text evidence="1">The sequence shown here is derived from an EMBL/GenBank/DDBJ whole genome shotgun (WGS) entry which is preliminary data.</text>
</comment>
<dbReference type="Proteomes" id="UP001055102">
    <property type="component" value="Unassembled WGS sequence"/>
</dbReference>
<dbReference type="RefSeq" id="WP_238278471.1">
    <property type="nucleotide sequence ID" value="NZ_BPQR01000084.1"/>
</dbReference>
<keyword evidence="2" id="KW-1185">Reference proteome</keyword>
<evidence type="ECO:0000313" key="1">
    <source>
        <dbReference type="EMBL" id="GJE08616.1"/>
    </source>
</evidence>
<name>A0ABQ4T3Z1_9HYPH</name>
<gene>
    <name evidence="1" type="ORF">AOPFMNJM_3959</name>
</gene>
<dbReference type="EMBL" id="BPQR01000084">
    <property type="protein sequence ID" value="GJE08616.1"/>
    <property type="molecule type" value="Genomic_DNA"/>
</dbReference>
<evidence type="ECO:0000313" key="2">
    <source>
        <dbReference type="Proteomes" id="UP001055102"/>
    </source>
</evidence>
<sequence length="219" mass="22098">MTNILALPCNAEPADIVTFTNADWRDTFVFLVAGQAAGYPASGNTGNGTLVVSEVAAQAALGTHTIEIVETPAGAPARYVVRTPNEVPSAIGVTGATIAAGGLTLSLAQGATAFVVGDTFAIAVMPVPLDVTGIRFDLMLRRSAAAATVSLFASSAPGIDTIVNGGATGAAAMAVMRDAMEDLASGSYAYDLVASADGATFVPYFGTVEHRRGITTVVT</sequence>
<organism evidence="1 2">
    <name type="scientific">Methylobacterium jeotgali</name>
    <dbReference type="NCBI Taxonomy" id="381630"/>
    <lineage>
        <taxon>Bacteria</taxon>
        <taxon>Pseudomonadati</taxon>
        <taxon>Pseudomonadota</taxon>
        <taxon>Alphaproteobacteria</taxon>
        <taxon>Hyphomicrobiales</taxon>
        <taxon>Methylobacteriaceae</taxon>
        <taxon>Methylobacterium</taxon>
    </lineage>
</organism>
<protein>
    <submittedName>
        <fullName evidence="1">Uncharacterized protein</fullName>
    </submittedName>
</protein>
<reference evidence="1" key="1">
    <citation type="journal article" date="2021" name="Front. Microbiol.">
        <title>Comprehensive Comparative Genomics and Phenotyping of Methylobacterium Species.</title>
        <authorList>
            <person name="Alessa O."/>
            <person name="Ogura Y."/>
            <person name="Fujitani Y."/>
            <person name="Takami H."/>
            <person name="Hayashi T."/>
            <person name="Sahin N."/>
            <person name="Tani A."/>
        </authorList>
    </citation>
    <scope>NUCLEOTIDE SEQUENCE</scope>
    <source>
        <strain evidence="1">LMG 23639</strain>
    </source>
</reference>
<reference evidence="1" key="2">
    <citation type="submission" date="2021-08" db="EMBL/GenBank/DDBJ databases">
        <authorList>
            <person name="Tani A."/>
            <person name="Ola A."/>
            <person name="Ogura Y."/>
            <person name="Katsura K."/>
            <person name="Hayashi T."/>
        </authorList>
    </citation>
    <scope>NUCLEOTIDE SEQUENCE</scope>
    <source>
        <strain evidence="1">LMG 23639</strain>
    </source>
</reference>
<proteinExistence type="predicted"/>
<accession>A0ABQ4T3Z1</accession>